<keyword evidence="3" id="KW-1185">Reference proteome</keyword>
<feature type="compositionally biased region" description="Basic and acidic residues" evidence="1">
    <location>
        <begin position="57"/>
        <end position="70"/>
    </location>
</feature>
<dbReference type="AlphaFoldDB" id="A0A0T6LLZ4"/>
<protein>
    <recommendedName>
        <fullName evidence="4">Glycosyltransferase</fullName>
    </recommendedName>
</protein>
<sequence length="387" mass="40707">MTGTLALVESPVQLLNVLEWAHRRRDGGAGGATVPTTPTTGPTGPRTPGPEGATAARRPEDPPDAEGRGEGTLRIAVLPPSDAVGRGQLIAMAGLARAEGHPVRGYPARGSASALARCLLALAPAVATARHLVLGDPFSGLAQTLLPLARGAREITVVDDGTATMEFVSLLGAGRPLVRWHHTGDARSSAARATRLLSPRRGRRIELFSSMPVTAPPDVLHTVNAYDWARSRYGPPRITPGVDMVGSSLVETGVVDRDRYLDGVATLVRTLGVTRYLAHRREDDDKLAVLAGRTGVRVVRPELPLELEARRGPTAARIVSFPSTVVHTLPVALAGTGAAVEVLDVDPAWLTSTASDRARSFLATVVGTARGPRRLDAVRAPTRLPAT</sequence>
<dbReference type="eggNOG" id="ENOG503293E">
    <property type="taxonomic scope" value="Bacteria"/>
</dbReference>
<evidence type="ECO:0000313" key="2">
    <source>
        <dbReference type="EMBL" id="KRV46911.1"/>
    </source>
</evidence>
<feature type="region of interest" description="Disordered" evidence="1">
    <location>
        <begin position="25"/>
        <end position="70"/>
    </location>
</feature>
<comment type="caution">
    <text evidence="2">The sequence shown here is derived from an EMBL/GenBank/DDBJ whole genome shotgun (WGS) entry which is preliminary data.</text>
</comment>
<dbReference type="STRING" id="76728.AQ490_09035"/>
<dbReference type="RefSeq" id="WP_018381983.1">
    <property type="nucleotide sequence ID" value="NZ_LLZU01000038.1"/>
</dbReference>
<evidence type="ECO:0008006" key="4">
    <source>
        <dbReference type="Google" id="ProtNLM"/>
    </source>
</evidence>
<evidence type="ECO:0000313" key="3">
    <source>
        <dbReference type="Proteomes" id="UP000050867"/>
    </source>
</evidence>
<name>A0A0T6LLZ4_WENVI</name>
<feature type="compositionally biased region" description="Low complexity" evidence="1">
    <location>
        <begin position="32"/>
        <end position="56"/>
    </location>
</feature>
<accession>A0A0T6LLZ4</accession>
<dbReference type="Proteomes" id="UP000050867">
    <property type="component" value="Unassembled WGS sequence"/>
</dbReference>
<dbReference type="OrthoDB" id="8477782at2"/>
<proteinExistence type="predicted"/>
<reference evidence="2 3" key="1">
    <citation type="submission" date="2015-10" db="EMBL/GenBank/DDBJ databases">
        <title>Draft genome sequence of pyrrolomycin-producing Streptomyces vitaminophilus.</title>
        <authorList>
            <person name="Graham D.E."/>
            <person name="Mahan K.M."/>
            <person name="Klingeman D.M."/>
            <person name="Hettich R.L."/>
            <person name="Parry R.J."/>
        </authorList>
    </citation>
    <scope>NUCLEOTIDE SEQUENCE [LARGE SCALE GENOMIC DNA]</scope>
    <source>
        <strain evidence="2 3">ATCC 31673</strain>
    </source>
</reference>
<evidence type="ECO:0000256" key="1">
    <source>
        <dbReference type="SAM" id="MobiDB-lite"/>
    </source>
</evidence>
<organism evidence="2 3">
    <name type="scientific">Wenjunlia vitaminophila</name>
    <name type="common">Streptomyces vitaminophilus</name>
    <dbReference type="NCBI Taxonomy" id="76728"/>
    <lineage>
        <taxon>Bacteria</taxon>
        <taxon>Bacillati</taxon>
        <taxon>Actinomycetota</taxon>
        <taxon>Actinomycetes</taxon>
        <taxon>Kitasatosporales</taxon>
        <taxon>Streptomycetaceae</taxon>
        <taxon>Wenjunlia</taxon>
    </lineage>
</organism>
<dbReference type="EMBL" id="LLZU01000038">
    <property type="protein sequence ID" value="KRV46911.1"/>
    <property type="molecule type" value="Genomic_DNA"/>
</dbReference>
<gene>
    <name evidence="2" type="ORF">AQ490_09035</name>
</gene>